<comment type="caution">
    <text evidence="1">The sequence shown here is derived from an EMBL/GenBank/DDBJ whole genome shotgun (WGS) entry which is preliminary data.</text>
</comment>
<dbReference type="OrthoDB" id="1247050at2"/>
<keyword evidence="2" id="KW-1185">Reference proteome</keyword>
<accession>V2UCB2</accession>
<organism evidence="1 2">
    <name type="scientific">Acinetobacter tjernbergiae DSM 14971 = CIP 107465</name>
    <dbReference type="NCBI Taxonomy" id="1120928"/>
    <lineage>
        <taxon>Bacteria</taxon>
        <taxon>Pseudomonadati</taxon>
        <taxon>Pseudomonadota</taxon>
        <taxon>Gammaproteobacteria</taxon>
        <taxon>Moraxellales</taxon>
        <taxon>Moraxellaceae</taxon>
        <taxon>Acinetobacter</taxon>
    </lineage>
</organism>
<dbReference type="EMBL" id="AYEV01000064">
    <property type="protein sequence ID" value="ESK52093.1"/>
    <property type="molecule type" value="Genomic_DNA"/>
</dbReference>
<dbReference type="Proteomes" id="UP000017404">
    <property type="component" value="Unassembled WGS sequence"/>
</dbReference>
<evidence type="ECO:0000313" key="1">
    <source>
        <dbReference type="EMBL" id="ESK52093.1"/>
    </source>
</evidence>
<sequence length="390" mass="45554">MLERLKQLGINFNPDEITINEARHQHNILSTRRIFHIFTDVTRDEKWDFKDLYFGQWGSGTLIKIGMKYFLLTAKHVLKDYLETEKLPNTSPFRITSHSSKGFDNIDDFLYPKKIWKIGEIIPPHEHYNFEDVVLVELFNLEFGQMVDHCINFNEMKILELSEYESIFKENILADIGFSEESNPYFHEANNEVHPYDENVYTSSTILHRDYIGGQLNKDELGYYFEKLNTASIKCTNGMSGGLILYVGFSCESKLMGMHVSGSSESDIIRFLPMCQIHTAIRDYLTAESVIIDYHYFERLAELELGVGGIAKHYDDYIRKNPKARQRNHNISKEYFDDLTDFAIKNKEFILVNAMDYAEVKGNKHEYDIISIMMDCFEKAKEARIKEGRL</sequence>
<dbReference type="eggNOG" id="ENOG50303DP">
    <property type="taxonomic scope" value="Bacteria"/>
</dbReference>
<proteinExistence type="predicted"/>
<gene>
    <name evidence="1" type="ORF">F990_03514</name>
</gene>
<dbReference type="InterPro" id="IPR009003">
    <property type="entry name" value="Peptidase_S1_PA"/>
</dbReference>
<dbReference type="AlphaFoldDB" id="V2UCB2"/>
<reference evidence="1 2" key="1">
    <citation type="submission" date="2013-10" db="EMBL/GenBank/DDBJ databases">
        <title>The Genome Sequence of Acinetobacter tjernbergiae CIP107465.</title>
        <authorList>
            <consortium name="The Broad Institute Genomics Platform"/>
            <consortium name="The Broad Institute Genome Sequencing Center for Infectious Disease"/>
            <person name="Cerqueira G."/>
            <person name="Feldgarden M."/>
            <person name="Courvalin P."/>
            <person name="Grillot-Courvalin C."/>
            <person name="Clermont D."/>
            <person name="Rocha E."/>
            <person name="Yoon E.-J."/>
            <person name="Nemec A."/>
            <person name="Young S.K."/>
            <person name="Zeng Q."/>
            <person name="Gargeya S."/>
            <person name="Fitzgerald M."/>
            <person name="Abouelleil A."/>
            <person name="Alvarado L."/>
            <person name="Berlin A.M."/>
            <person name="Chapman S.B."/>
            <person name="Gainer-Dewar J."/>
            <person name="Goldberg J."/>
            <person name="Gnerre S."/>
            <person name="Griggs A."/>
            <person name="Gujja S."/>
            <person name="Hansen M."/>
            <person name="Howarth C."/>
            <person name="Imamovic A."/>
            <person name="Ireland A."/>
            <person name="Larimer J."/>
            <person name="McCowan C."/>
            <person name="Murphy C."/>
            <person name="Pearson M."/>
            <person name="Poon T.W."/>
            <person name="Priest M."/>
            <person name="Roberts A."/>
            <person name="Saif S."/>
            <person name="Shea T."/>
            <person name="Sykes S."/>
            <person name="Wortman J."/>
            <person name="Nusbaum C."/>
            <person name="Birren B."/>
        </authorList>
    </citation>
    <scope>NUCLEOTIDE SEQUENCE [LARGE SCALE GENOMIC DNA]</scope>
    <source>
        <strain evidence="1 2">CIP 107465</strain>
    </source>
</reference>
<name>V2UCB2_9GAMM</name>
<evidence type="ECO:0000313" key="2">
    <source>
        <dbReference type="Proteomes" id="UP000017404"/>
    </source>
</evidence>
<dbReference type="SUPFAM" id="SSF50494">
    <property type="entry name" value="Trypsin-like serine proteases"/>
    <property type="match status" value="1"/>
</dbReference>
<evidence type="ECO:0008006" key="3">
    <source>
        <dbReference type="Google" id="ProtNLM"/>
    </source>
</evidence>
<protein>
    <recommendedName>
        <fullName evidence="3">Peptidase S1 domain-containing protein</fullName>
    </recommendedName>
</protein>
<dbReference type="PATRIC" id="fig|1120928.5.peg.3552"/>
<dbReference type="RefSeq" id="WP_018679513.1">
    <property type="nucleotide sequence ID" value="NZ_AYEV01000064.1"/>
</dbReference>